<comment type="caution">
    <text evidence="1">The sequence shown here is derived from an EMBL/GenBank/DDBJ whole genome shotgun (WGS) entry which is preliminary data.</text>
</comment>
<keyword evidence="2" id="KW-1185">Reference proteome</keyword>
<gene>
    <name evidence="1" type="ORF">T11_2959</name>
</gene>
<proteinExistence type="predicted"/>
<dbReference type="Proteomes" id="UP000055024">
    <property type="component" value="Unassembled WGS sequence"/>
</dbReference>
<dbReference type="AlphaFoldDB" id="A0A0V1I400"/>
<sequence>MSHYGGLLKLLTSDSLHSFFRSCDFVVKLAIKGAGYTTDCFNQYLLPHENLLVLSISDK</sequence>
<evidence type="ECO:0000313" key="1">
    <source>
        <dbReference type="EMBL" id="KRZ17619.1"/>
    </source>
</evidence>
<name>A0A0V1I400_9BILA</name>
<evidence type="ECO:0000313" key="2">
    <source>
        <dbReference type="Proteomes" id="UP000055024"/>
    </source>
</evidence>
<organism evidence="1 2">
    <name type="scientific">Trichinella zimbabwensis</name>
    <dbReference type="NCBI Taxonomy" id="268475"/>
    <lineage>
        <taxon>Eukaryota</taxon>
        <taxon>Metazoa</taxon>
        <taxon>Ecdysozoa</taxon>
        <taxon>Nematoda</taxon>
        <taxon>Enoplea</taxon>
        <taxon>Dorylaimia</taxon>
        <taxon>Trichinellida</taxon>
        <taxon>Trichinellidae</taxon>
        <taxon>Trichinella</taxon>
    </lineage>
</organism>
<accession>A0A0V1I400</accession>
<dbReference type="EMBL" id="JYDP01000006">
    <property type="protein sequence ID" value="KRZ17619.1"/>
    <property type="molecule type" value="Genomic_DNA"/>
</dbReference>
<protein>
    <submittedName>
        <fullName evidence="1">Uncharacterized protein</fullName>
    </submittedName>
</protein>
<reference evidence="1 2" key="1">
    <citation type="submission" date="2015-01" db="EMBL/GenBank/DDBJ databases">
        <title>Evolution of Trichinella species and genotypes.</title>
        <authorList>
            <person name="Korhonen P.K."/>
            <person name="Edoardo P."/>
            <person name="Giuseppe L.R."/>
            <person name="Gasser R.B."/>
        </authorList>
    </citation>
    <scope>NUCLEOTIDE SEQUENCE [LARGE SCALE GENOMIC DNA]</scope>
    <source>
        <strain evidence="1">ISS1029</strain>
    </source>
</reference>